<protein>
    <submittedName>
        <fullName evidence="5">ABC transporter ATP-binding protein</fullName>
    </submittedName>
</protein>
<dbReference type="GO" id="GO:0005524">
    <property type="term" value="F:ATP binding"/>
    <property type="evidence" value="ECO:0007669"/>
    <property type="project" value="UniProtKB-KW"/>
</dbReference>
<feature type="domain" description="ABC transporter" evidence="4">
    <location>
        <begin position="12"/>
        <end position="237"/>
    </location>
</feature>
<dbReference type="CDD" id="cd03230">
    <property type="entry name" value="ABC_DR_subfamily_A"/>
    <property type="match status" value="1"/>
</dbReference>
<evidence type="ECO:0000256" key="2">
    <source>
        <dbReference type="ARBA" id="ARBA00022840"/>
    </source>
</evidence>
<dbReference type="InterPro" id="IPR003439">
    <property type="entry name" value="ABC_transporter-like_ATP-bd"/>
</dbReference>
<proteinExistence type="predicted"/>
<dbReference type="Pfam" id="PF00005">
    <property type="entry name" value="ABC_tran"/>
    <property type="match status" value="1"/>
</dbReference>
<evidence type="ECO:0000313" key="6">
    <source>
        <dbReference type="Proteomes" id="UP001250214"/>
    </source>
</evidence>
<accession>A0ABU2HAG1</accession>
<dbReference type="PROSITE" id="PS00211">
    <property type="entry name" value="ABC_TRANSPORTER_1"/>
    <property type="match status" value="1"/>
</dbReference>
<evidence type="ECO:0000256" key="1">
    <source>
        <dbReference type="ARBA" id="ARBA00022741"/>
    </source>
</evidence>
<evidence type="ECO:0000259" key="4">
    <source>
        <dbReference type="PROSITE" id="PS50893"/>
    </source>
</evidence>
<evidence type="ECO:0000313" key="5">
    <source>
        <dbReference type="EMBL" id="MDS1272263.1"/>
    </source>
</evidence>
<dbReference type="PANTHER" id="PTHR43582">
    <property type="entry name" value="LINEARMYCIN RESISTANCE ATP-BINDING PROTEIN LNRL"/>
    <property type="match status" value="1"/>
</dbReference>
<dbReference type="InterPro" id="IPR003593">
    <property type="entry name" value="AAA+_ATPase"/>
</dbReference>
<keyword evidence="6" id="KW-1185">Reference proteome</keyword>
<gene>
    <name evidence="5" type="ORF">RIF23_18395</name>
</gene>
<feature type="compositionally biased region" description="Polar residues" evidence="3">
    <location>
        <begin position="312"/>
        <end position="322"/>
    </location>
</feature>
<keyword evidence="1" id="KW-0547">Nucleotide-binding</keyword>
<dbReference type="RefSeq" id="WP_310913834.1">
    <property type="nucleotide sequence ID" value="NZ_JAVLVT010000010.1"/>
</dbReference>
<organism evidence="5 6">
    <name type="scientific">Lipingzhangella rawalii</name>
    <dbReference type="NCBI Taxonomy" id="2055835"/>
    <lineage>
        <taxon>Bacteria</taxon>
        <taxon>Bacillati</taxon>
        <taxon>Actinomycetota</taxon>
        <taxon>Actinomycetes</taxon>
        <taxon>Streptosporangiales</taxon>
        <taxon>Nocardiopsidaceae</taxon>
        <taxon>Lipingzhangella</taxon>
    </lineage>
</organism>
<dbReference type="Proteomes" id="UP001250214">
    <property type="component" value="Unassembled WGS sequence"/>
</dbReference>
<dbReference type="SMART" id="SM00382">
    <property type="entry name" value="AAA"/>
    <property type="match status" value="1"/>
</dbReference>
<name>A0ABU2HAG1_9ACTN</name>
<reference evidence="6" key="1">
    <citation type="submission" date="2023-07" db="EMBL/GenBank/DDBJ databases">
        <title>Novel species in the genus Lipingzhangella isolated from Sambhar Salt Lake.</title>
        <authorList>
            <person name="Jiya N."/>
            <person name="Kajale S."/>
            <person name="Sharma A."/>
        </authorList>
    </citation>
    <scope>NUCLEOTIDE SEQUENCE [LARGE SCALE GENOMIC DNA]</scope>
    <source>
        <strain evidence="6">LS1_29</strain>
    </source>
</reference>
<keyword evidence="2 5" id="KW-0067">ATP-binding</keyword>
<sequence>MNDHDQMQQTVLSVNSLVKRYGDLTAVDGISLDVRAHEIVGVLGPNGAGKTSLLEMVVGLRTPTSGRIRVLDTDPASNTPELRKAVSLQAQQADIFPNLTTIEILELWASFYDQPRDPHTVLSDVGLTSSHGVRVKELSGGQARRLLVGTALIGNPQLAILDEPSSGLDPNARADLWDVITAFRDEGRTVVLSTHSMEEAEAVCDRVAIMHQGRIVALGRPGELIAEHAPYHVVSCAREPGQDLTWAAELPDALRVATVGNRVNIHTQNHQNVMEALSAAERPARDLRVRSAGLDEVFRDLTGTDLNDDAAESTQDSQRVKA</sequence>
<dbReference type="InterPro" id="IPR017871">
    <property type="entry name" value="ABC_transporter-like_CS"/>
</dbReference>
<dbReference type="PROSITE" id="PS50893">
    <property type="entry name" value="ABC_TRANSPORTER_2"/>
    <property type="match status" value="1"/>
</dbReference>
<dbReference type="EMBL" id="JAVLVT010000010">
    <property type="protein sequence ID" value="MDS1272263.1"/>
    <property type="molecule type" value="Genomic_DNA"/>
</dbReference>
<dbReference type="PANTHER" id="PTHR43582:SF2">
    <property type="entry name" value="LINEARMYCIN RESISTANCE ATP-BINDING PROTEIN LNRL"/>
    <property type="match status" value="1"/>
</dbReference>
<comment type="caution">
    <text evidence="5">The sequence shown here is derived from an EMBL/GenBank/DDBJ whole genome shotgun (WGS) entry which is preliminary data.</text>
</comment>
<feature type="region of interest" description="Disordered" evidence="3">
    <location>
        <begin position="302"/>
        <end position="322"/>
    </location>
</feature>
<evidence type="ECO:0000256" key="3">
    <source>
        <dbReference type="SAM" id="MobiDB-lite"/>
    </source>
</evidence>
<dbReference type="InterPro" id="IPR027417">
    <property type="entry name" value="P-loop_NTPase"/>
</dbReference>
<dbReference type="SUPFAM" id="SSF52540">
    <property type="entry name" value="P-loop containing nucleoside triphosphate hydrolases"/>
    <property type="match status" value="1"/>
</dbReference>
<dbReference type="Gene3D" id="3.40.50.300">
    <property type="entry name" value="P-loop containing nucleotide triphosphate hydrolases"/>
    <property type="match status" value="1"/>
</dbReference>